<evidence type="ECO:0000256" key="1">
    <source>
        <dbReference type="SAM" id="MobiDB-lite"/>
    </source>
</evidence>
<feature type="region of interest" description="Disordered" evidence="1">
    <location>
        <begin position="79"/>
        <end position="115"/>
    </location>
</feature>
<dbReference type="Pfam" id="PF00078">
    <property type="entry name" value="RVT_1"/>
    <property type="match status" value="1"/>
</dbReference>
<dbReference type="SUPFAM" id="SSF68906">
    <property type="entry name" value="SAP domain"/>
    <property type="match status" value="1"/>
</dbReference>
<evidence type="ECO:0000313" key="3">
    <source>
        <dbReference type="EMBL" id="KAK8767301.1"/>
    </source>
</evidence>
<dbReference type="InterPro" id="IPR043502">
    <property type="entry name" value="DNA/RNA_pol_sf"/>
</dbReference>
<dbReference type="Pfam" id="PF02037">
    <property type="entry name" value="SAP"/>
    <property type="match status" value="1"/>
</dbReference>
<dbReference type="GO" id="GO:0071897">
    <property type="term" value="P:DNA biosynthetic process"/>
    <property type="evidence" value="ECO:0007669"/>
    <property type="project" value="UniProtKB-ARBA"/>
</dbReference>
<dbReference type="Gene3D" id="3.10.10.10">
    <property type="entry name" value="HIV Type 1 Reverse Transcriptase, subunit A, domain 1"/>
    <property type="match status" value="1"/>
</dbReference>
<dbReference type="CDD" id="cd01647">
    <property type="entry name" value="RT_LTR"/>
    <property type="match status" value="1"/>
</dbReference>
<feature type="domain" description="SAP" evidence="2">
    <location>
        <begin position="48"/>
        <end position="82"/>
    </location>
</feature>
<dbReference type="Proteomes" id="UP001321473">
    <property type="component" value="Unassembled WGS sequence"/>
</dbReference>
<dbReference type="PROSITE" id="PS50800">
    <property type="entry name" value="SAP"/>
    <property type="match status" value="1"/>
</dbReference>
<dbReference type="InterPro" id="IPR003034">
    <property type="entry name" value="SAP_dom"/>
</dbReference>
<feature type="compositionally biased region" description="Polar residues" evidence="1">
    <location>
        <begin position="23"/>
        <end position="33"/>
    </location>
</feature>
<dbReference type="InterPro" id="IPR000477">
    <property type="entry name" value="RT_dom"/>
</dbReference>
<feature type="region of interest" description="Disordered" evidence="1">
    <location>
        <begin position="134"/>
        <end position="230"/>
    </location>
</feature>
<dbReference type="Gene3D" id="3.30.70.270">
    <property type="match status" value="2"/>
</dbReference>
<dbReference type="InterPro" id="IPR043128">
    <property type="entry name" value="Rev_trsase/Diguanyl_cyclase"/>
</dbReference>
<organism evidence="3 4">
    <name type="scientific">Amblyomma americanum</name>
    <name type="common">Lone star tick</name>
    <dbReference type="NCBI Taxonomy" id="6943"/>
    <lineage>
        <taxon>Eukaryota</taxon>
        <taxon>Metazoa</taxon>
        <taxon>Ecdysozoa</taxon>
        <taxon>Arthropoda</taxon>
        <taxon>Chelicerata</taxon>
        <taxon>Arachnida</taxon>
        <taxon>Acari</taxon>
        <taxon>Parasitiformes</taxon>
        <taxon>Ixodida</taxon>
        <taxon>Ixodoidea</taxon>
        <taxon>Ixodidae</taxon>
        <taxon>Amblyomminae</taxon>
        <taxon>Amblyomma</taxon>
    </lineage>
</organism>
<feature type="region of interest" description="Disordered" evidence="1">
    <location>
        <begin position="1"/>
        <end position="33"/>
    </location>
</feature>
<evidence type="ECO:0000313" key="4">
    <source>
        <dbReference type="Proteomes" id="UP001321473"/>
    </source>
</evidence>
<evidence type="ECO:0000259" key="2">
    <source>
        <dbReference type="PROSITE" id="PS50800"/>
    </source>
</evidence>
<gene>
    <name evidence="3" type="ORF">V5799_005918</name>
</gene>
<comment type="caution">
    <text evidence="3">The sequence shown here is derived from an EMBL/GenBank/DDBJ whole genome shotgun (WGS) entry which is preliminary data.</text>
</comment>
<reference evidence="3 4" key="1">
    <citation type="journal article" date="2023" name="Arcadia Sci">
        <title>De novo assembly of a long-read Amblyomma americanum tick genome.</title>
        <authorList>
            <person name="Chou S."/>
            <person name="Poskanzer K.E."/>
            <person name="Rollins M."/>
            <person name="Thuy-Boun P.S."/>
        </authorList>
    </citation>
    <scope>NUCLEOTIDE SEQUENCE [LARGE SCALE GENOMIC DNA]</scope>
    <source>
        <strain evidence="3">F_SG_1</strain>
        <tissue evidence="3">Salivary glands</tissue>
    </source>
</reference>
<dbReference type="Gene3D" id="1.10.720.30">
    <property type="entry name" value="SAP domain"/>
    <property type="match status" value="1"/>
</dbReference>
<keyword evidence="4" id="KW-1185">Reference proteome</keyword>
<dbReference type="SMART" id="SM00513">
    <property type="entry name" value="SAP"/>
    <property type="match status" value="1"/>
</dbReference>
<protein>
    <recommendedName>
        <fullName evidence="2">SAP domain-containing protein</fullName>
    </recommendedName>
</protein>
<sequence>MAQPTGSAEEPPVHGEREGITERTITPSVSSESTFIWSPAKSADRHVLNALRKQRLVDELRTRGLPCTGRKDDLVTRLLDDNTRLQAPPGTSDLTTSQDEKDSHGHGEADSKAPAAIDMLRAEVDELRRLLTQQRHELGTKRPPNVTRGVRAPAAAATQGPIDADRGTPPQSSPENDASTAPEAIGESPSHAPGAHDTNSDGEALITALSNRKTPDEAPTSDIGFVRLKSKDPGPDEDFAYLVEEAVSKMTRDADADERDELSAILKRHHKPFTTKTDALGLCDHVEHSIELRDDIPVASRPYRSCPADRHFMRKQVNDYLAKGIIRPSQSQYCAPTIVVDQPHHPTTPRRMVHDYRKLNEKTINPPYPMPIMENVIDDIMSDGSRYFTVLDMKSDILTVRIKPDDIHKTTFVTPDGKYEYLRMAFGFCKAPQTMQRVMRDAFDCLKRTTTYMDDVGQGAAAVPEALSLLDVALRRVVVNGLKMDIKKCQFVRDISFLGYVISAEGRALDEPRVAAVDKFEPERNAKKLYSFLQFANPYRKSILEFSKLTYPLRQLVSRDAPFVWTCAHQEIVHKTKSALKNPPLLANFRSDCPTQVHVTHLRQGLERYRPKRKTEEKGLSNKQVDL</sequence>
<dbReference type="PANTHER" id="PTHR33064:SF37">
    <property type="entry name" value="RIBONUCLEASE H"/>
    <property type="match status" value="1"/>
</dbReference>
<dbReference type="EMBL" id="JARKHS020025590">
    <property type="protein sequence ID" value="KAK8767301.1"/>
    <property type="molecule type" value="Genomic_DNA"/>
</dbReference>
<proteinExistence type="predicted"/>
<dbReference type="SUPFAM" id="SSF56672">
    <property type="entry name" value="DNA/RNA polymerases"/>
    <property type="match status" value="1"/>
</dbReference>
<accession>A0AAQ4DXW1</accession>
<feature type="compositionally biased region" description="Basic and acidic residues" evidence="1">
    <location>
        <begin position="11"/>
        <end position="21"/>
    </location>
</feature>
<dbReference type="InterPro" id="IPR051320">
    <property type="entry name" value="Viral_Replic_Matur_Polypro"/>
</dbReference>
<name>A0AAQ4DXW1_AMBAM</name>
<dbReference type="InterPro" id="IPR036361">
    <property type="entry name" value="SAP_dom_sf"/>
</dbReference>
<dbReference type="PANTHER" id="PTHR33064">
    <property type="entry name" value="POL PROTEIN"/>
    <property type="match status" value="1"/>
</dbReference>
<feature type="compositionally biased region" description="Polar residues" evidence="1">
    <location>
        <begin position="169"/>
        <end position="179"/>
    </location>
</feature>
<dbReference type="AlphaFoldDB" id="A0AAQ4DXW1"/>
<feature type="compositionally biased region" description="Basic and acidic residues" evidence="1">
    <location>
        <begin position="98"/>
        <end position="111"/>
    </location>
</feature>